<dbReference type="Proteomes" id="UP000807159">
    <property type="component" value="Chromosome 19"/>
</dbReference>
<keyword evidence="1" id="KW-0732">Signal</keyword>
<gene>
    <name evidence="2" type="ORF">H0E87_030507</name>
</gene>
<accession>A0A8T2WHK8</accession>
<evidence type="ECO:0000313" key="2">
    <source>
        <dbReference type="EMBL" id="KAH8480270.1"/>
    </source>
</evidence>
<dbReference type="AlphaFoldDB" id="A0A8T2WHK8"/>
<reference evidence="2" key="1">
    <citation type="journal article" date="2021" name="J. Hered.">
        <title>Genome Assembly of Salicaceae Populus deltoides (Eastern Cottonwood) I-69 Based on Nanopore Sequencing and Hi-C Technologies.</title>
        <authorList>
            <person name="Bai S."/>
            <person name="Wu H."/>
            <person name="Zhang J."/>
            <person name="Pan Z."/>
            <person name="Zhao W."/>
            <person name="Li Z."/>
            <person name="Tong C."/>
        </authorList>
    </citation>
    <scope>NUCLEOTIDE SEQUENCE</scope>
    <source>
        <tissue evidence="2">Leaf</tissue>
    </source>
</reference>
<protein>
    <submittedName>
        <fullName evidence="2">Uncharacterized protein</fullName>
    </submittedName>
</protein>
<dbReference type="EMBL" id="JACEGQ020000019">
    <property type="protein sequence ID" value="KAH8480270.1"/>
    <property type="molecule type" value="Genomic_DNA"/>
</dbReference>
<sequence length="120" mass="13123">MKLLLIFISILLIQAFVGNSFLSNAANSPANMDEESDVVAIDKKHYPKRISKFGIVVIYAQGDAGHRQERMYATELAKPAATDAGVFHQVPMATRVHAHVMQALGPMETSPSALKFHATM</sequence>
<proteinExistence type="predicted"/>
<comment type="caution">
    <text evidence="2">The sequence shown here is derived from an EMBL/GenBank/DDBJ whole genome shotgun (WGS) entry which is preliminary data.</text>
</comment>
<evidence type="ECO:0000313" key="3">
    <source>
        <dbReference type="Proteomes" id="UP000807159"/>
    </source>
</evidence>
<organism evidence="2 3">
    <name type="scientific">Populus deltoides</name>
    <name type="common">Eastern poplar</name>
    <name type="synonym">Eastern cottonwood</name>
    <dbReference type="NCBI Taxonomy" id="3696"/>
    <lineage>
        <taxon>Eukaryota</taxon>
        <taxon>Viridiplantae</taxon>
        <taxon>Streptophyta</taxon>
        <taxon>Embryophyta</taxon>
        <taxon>Tracheophyta</taxon>
        <taxon>Spermatophyta</taxon>
        <taxon>Magnoliopsida</taxon>
        <taxon>eudicotyledons</taxon>
        <taxon>Gunneridae</taxon>
        <taxon>Pentapetalae</taxon>
        <taxon>rosids</taxon>
        <taxon>fabids</taxon>
        <taxon>Malpighiales</taxon>
        <taxon>Salicaceae</taxon>
        <taxon>Saliceae</taxon>
        <taxon>Populus</taxon>
    </lineage>
</organism>
<feature type="signal peptide" evidence="1">
    <location>
        <begin position="1"/>
        <end position="15"/>
    </location>
</feature>
<feature type="chain" id="PRO_5035917066" evidence="1">
    <location>
        <begin position="16"/>
        <end position="120"/>
    </location>
</feature>
<evidence type="ECO:0000256" key="1">
    <source>
        <dbReference type="SAM" id="SignalP"/>
    </source>
</evidence>
<name>A0A8T2WHK8_POPDE</name>
<keyword evidence="3" id="KW-1185">Reference proteome</keyword>